<reference evidence="1" key="2">
    <citation type="journal article" date="2024" name="Plant">
        <title>Genomic evolution and insights into agronomic trait innovations of Sesamum species.</title>
        <authorList>
            <person name="Miao H."/>
            <person name="Wang L."/>
            <person name="Qu L."/>
            <person name="Liu H."/>
            <person name="Sun Y."/>
            <person name="Le M."/>
            <person name="Wang Q."/>
            <person name="Wei S."/>
            <person name="Zheng Y."/>
            <person name="Lin W."/>
            <person name="Duan Y."/>
            <person name="Cao H."/>
            <person name="Xiong S."/>
            <person name="Wang X."/>
            <person name="Wei L."/>
            <person name="Li C."/>
            <person name="Ma Q."/>
            <person name="Ju M."/>
            <person name="Zhao R."/>
            <person name="Li G."/>
            <person name="Mu C."/>
            <person name="Tian Q."/>
            <person name="Mei H."/>
            <person name="Zhang T."/>
            <person name="Gao T."/>
            <person name="Zhang H."/>
        </authorList>
    </citation>
    <scope>NUCLEOTIDE SEQUENCE</scope>
    <source>
        <strain evidence="1">K16</strain>
    </source>
</reference>
<evidence type="ECO:0000313" key="1">
    <source>
        <dbReference type="EMBL" id="KAK4406739.1"/>
    </source>
</evidence>
<keyword evidence="2" id="KW-1185">Reference proteome</keyword>
<comment type="caution">
    <text evidence="1">The sequence shown here is derived from an EMBL/GenBank/DDBJ whole genome shotgun (WGS) entry which is preliminary data.</text>
</comment>
<accession>A0AAE1X8K6</accession>
<protein>
    <recommendedName>
        <fullName evidence="3">Reverse transcriptase domain-containing protein</fullName>
    </recommendedName>
</protein>
<sequence length="377" mass="43743">MFRSCEDSADWWRFLGFMASRMRANDLISYSTCTSDCYGGFFVADSSLTFCELHDLGYCYSHFMWCNNQQVHWLDRACANSAWSQVFPNAKVSHGASPYLDHLLVIIKLCPVLRWDLSGGRKYFHFEAAWLQDRACEDIVTRTWTSPGTNKIAKLERALTTDHQSMLTEEGKARRARDKEDITNLILQEEVFWKQRSKDLWLRDGDWKSSFFHAKASHRHQTNVTRRLWQADGSWTDSVEGMAEDLQQVFTEVEGQKHYMNLKLDISKAYDKVERLFIWTALEDRGTVLGVAIFRGAPRISHLLFVDDTCHNIPAELQERLADELGIRLESTHAVYLGLSTLALKSKRALFAALKNHIWRRIQGWHEKHCLTQGRRS</sequence>
<dbReference type="PANTHER" id="PTHR33710:SF62">
    <property type="entry name" value="DUF4283 DOMAIN PROTEIN"/>
    <property type="match status" value="1"/>
</dbReference>
<evidence type="ECO:0000313" key="2">
    <source>
        <dbReference type="Proteomes" id="UP001289374"/>
    </source>
</evidence>
<proteinExistence type="predicted"/>
<dbReference type="PANTHER" id="PTHR33710">
    <property type="entry name" value="BNAC02G09200D PROTEIN"/>
    <property type="match status" value="1"/>
</dbReference>
<dbReference type="EMBL" id="JACGWL010000003">
    <property type="protein sequence ID" value="KAK4406739.1"/>
    <property type="molecule type" value="Genomic_DNA"/>
</dbReference>
<dbReference type="Proteomes" id="UP001289374">
    <property type="component" value="Unassembled WGS sequence"/>
</dbReference>
<dbReference type="AlphaFoldDB" id="A0AAE1X8K6"/>
<evidence type="ECO:0008006" key="3">
    <source>
        <dbReference type="Google" id="ProtNLM"/>
    </source>
</evidence>
<organism evidence="1 2">
    <name type="scientific">Sesamum angolense</name>
    <dbReference type="NCBI Taxonomy" id="2727404"/>
    <lineage>
        <taxon>Eukaryota</taxon>
        <taxon>Viridiplantae</taxon>
        <taxon>Streptophyta</taxon>
        <taxon>Embryophyta</taxon>
        <taxon>Tracheophyta</taxon>
        <taxon>Spermatophyta</taxon>
        <taxon>Magnoliopsida</taxon>
        <taxon>eudicotyledons</taxon>
        <taxon>Gunneridae</taxon>
        <taxon>Pentapetalae</taxon>
        <taxon>asterids</taxon>
        <taxon>lamiids</taxon>
        <taxon>Lamiales</taxon>
        <taxon>Pedaliaceae</taxon>
        <taxon>Sesamum</taxon>
    </lineage>
</organism>
<name>A0AAE1X8K6_9LAMI</name>
<gene>
    <name evidence="1" type="ORF">Sango_0680400</name>
</gene>
<reference evidence="1" key="1">
    <citation type="submission" date="2020-06" db="EMBL/GenBank/DDBJ databases">
        <authorList>
            <person name="Li T."/>
            <person name="Hu X."/>
            <person name="Zhang T."/>
            <person name="Song X."/>
            <person name="Zhang H."/>
            <person name="Dai N."/>
            <person name="Sheng W."/>
            <person name="Hou X."/>
            <person name="Wei L."/>
        </authorList>
    </citation>
    <scope>NUCLEOTIDE SEQUENCE</scope>
    <source>
        <strain evidence="1">K16</strain>
        <tissue evidence="1">Leaf</tissue>
    </source>
</reference>